<name>A0A6C0IUE1_9ZZZZ</name>
<accession>A0A6C0IUE1</accession>
<evidence type="ECO:0000256" key="2">
    <source>
        <dbReference type="SAM" id="Phobius"/>
    </source>
</evidence>
<feature type="coiled-coil region" evidence="1">
    <location>
        <begin position="98"/>
        <end position="125"/>
    </location>
</feature>
<keyword evidence="2" id="KW-0812">Transmembrane</keyword>
<protein>
    <submittedName>
        <fullName evidence="3">Uncharacterized protein</fullName>
    </submittedName>
</protein>
<feature type="transmembrane region" description="Helical" evidence="2">
    <location>
        <begin position="37"/>
        <end position="63"/>
    </location>
</feature>
<dbReference type="AlphaFoldDB" id="A0A6C0IUE1"/>
<organism evidence="3">
    <name type="scientific">viral metagenome</name>
    <dbReference type="NCBI Taxonomy" id="1070528"/>
    <lineage>
        <taxon>unclassified sequences</taxon>
        <taxon>metagenomes</taxon>
        <taxon>organismal metagenomes</taxon>
    </lineage>
</organism>
<evidence type="ECO:0000313" key="3">
    <source>
        <dbReference type="EMBL" id="QHT96016.1"/>
    </source>
</evidence>
<sequence length="179" mass="19373">MFKNKEVIALFVSLVIVLAISPRFVYTIYQNVIGKLVLLIILSFLAMKNITLGLLFALCLIVLSTQYGNITEGMDNIQIPGTIGEDNTTDTSGNKIQLATKQQVKENVEQKISDLKAKIQNSGLNVTAIEDSIRAKASQTIPIDKQTTISNENVSPFTSGMLTNGTSLTEGFCPCAASI</sequence>
<keyword evidence="2" id="KW-0472">Membrane</keyword>
<dbReference type="EMBL" id="MN740250">
    <property type="protein sequence ID" value="QHT96016.1"/>
    <property type="molecule type" value="Genomic_DNA"/>
</dbReference>
<evidence type="ECO:0000256" key="1">
    <source>
        <dbReference type="SAM" id="Coils"/>
    </source>
</evidence>
<reference evidence="3" key="1">
    <citation type="journal article" date="2020" name="Nature">
        <title>Giant virus diversity and host interactions through global metagenomics.</title>
        <authorList>
            <person name="Schulz F."/>
            <person name="Roux S."/>
            <person name="Paez-Espino D."/>
            <person name="Jungbluth S."/>
            <person name="Walsh D.A."/>
            <person name="Denef V.J."/>
            <person name="McMahon K.D."/>
            <person name="Konstantinidis K.T."/>
            <person name="Eloe-Fadrosh E.A."/>
            <person name="Kyrpides N.C."/>
            <person name="Woyke T."/>
        </authorList>
    </citation>
    <scope>NUCLEOTIDE SEQUENCE</scope>
    <source>
        <strain evidence="3">GVMAG-M-3300024301-20</strain>
    </source>
</reference>
<proteinExistence type="predicted"/>
<feature type="transmembrane region" description="Helical" evidence="2">
    <location>
        <begin position="7"/>
        <end position="25"/>
    </location>
</feature>
<keyword evidence="2" id="KW-1133">Transmembrane helix</keyword>
<keyword evidence="1" id="KW-0175">Coiled coil</keyword>